<feature type="compositionally biased region" description="Basic and acidic residues" evidence="1">
    <location>
        <begin position="203"/>
        <end position="217"/>
    </location>
</feature>
<comment type="caution">
    <text evidence="2">The sequence shown here is derived from an EMBL/GenBank/DDBJ whole genome shotgun (WGS) entry which is preliminary data.</text>
</comment>
<feature type="region of interest" description="Disordered" evidence="1">
    <location>
        <begin position="384"/>
        <end position="405"/>
    </location>
</feature>
<dbReference type="Proteomes" id="UP000287651">
    <property type="component" value="Unassembled WGS sequence"/>
</dbReference>
<evidence type="ECO:0000313" key="2">
    <source>
        <dbReference type="EMBL" id="RRT59339.1"/>
    </source>
</evidence>
<feature type="region of interest" description="Disordered" evidence="1">
    <location>
        <begin position="289"/>
        <end position="311"/>
    </location>
</feature>
<dbReference type="EMBL" id="AMZH03008254">
    <property type="protein sequence ID" value="RRT59339.1"/>
    <property type="molecule type" value="Genomic_DNA"/>
</dbReference>
<feature type="compositionally biased region" description="Polar residues" evidence="1">
    <location>
        <begin position="289"/>
        <end position="299"/>
    </location>
</feature>
<feature type="compositionally biased region" description="Low complexity" evidence="1">
    <location>
        <begin position="218"/>
        <end position="234"/>
    </location>
</feature>
<protein>
    <recommendedName>
        <fullName evidence="4">Mei2-like C-terminal RNA recognition motif domain-containing protein</fullName>
    </recommendedName>
</protein>
<evidence type="ECO:0008006" key="4">
    <source>
        <dbReference type="Google" id="ProtNLM"/>
    </source>
</evidence>
<evidence type="ECO:0000313" key="3">
    <source>
        <dbReference type="Proteomes" id="UP000287651"/>
    </source>
</evidence>
<dbReference type="AlphaFoldDB" id="A0A426Z5U8"/>
<feature type="compositionally biased region" description="Polar residues" evidence="1">
    <location>
        <begin position="393"/>
        <end position="403"/>
    </location>
</feature>
<organism evidence="2 3">
    <name type="scientific">Ensete ventricosum</name>
    <name type="common">Abyssinian banana</name>
    <name type="synonym">Musa ensete</name>
    <dbReference type="NCBI Taxonomy" id="4639"/>
    <lineage>
        <taxon>Eukaryota</taxon>
        <taxon>Viridiplantae</taxon>
        <taxon>Streptophyta</taxon>
        <taxon>Embryophyta</taxon>
        <taxon>Tracheophyta</taxon>
        <taxon>Spermatophyta</taxon>
        <taxon>Magnoliopsida</taxon>
        <taxon>Liliopsida</taxon>
        <taxon>Zingiberales</taxon>
        <taxon>Musaceae</taxon>
        <taxon>Ensete</taxon>
    </lineage>
</organism>
<accession>A0A426Z5U8</accession>
<name>A0A426Z5U8_ENSVE</name>
<gene>
    <name evidence="2" type="ORF">B296_00030177</name>
</gene>
<feature type="region of interest" description="Disordered" evidence="1">
    <location>
        <begin position="194"/>
        <end position="234"/>
    </location>
</feature>
<evidence type="ECO:0000256" key="1">
    <source>
        <dbReference type="SAM" id="MobiDB-lite"/>
    </source>
</evidence>
<proteinExistence type="predicted"/>
<reference evidence="2 3" key="1">
    <citation type="journal article" date="2014" name="Agronomy (Basel)">
        <title>A Draft Genome Sequence for Ensete ventricosum, the Drought-Tolerant Tree Against Hunger.</title>
        <authorList>
            <person name="Harrison J."/>
            <person name="Moore K.A."/>
            <person name="Paszkiewicz K."/>
            <person name="Jones T."/>
            <person name="Grant M."/>
            <person name="Ambacheew D."/>
            <person name="Muzemil S."/>
            <person name="Studholme D.J."/>
        </authorList>
    </citation>
    <scope>NUCLEOTIDE SEQUENCE [LARGE SCALE GENOMIC DNA]</scope>
</reference>
<sequence length="453" mass="49155">MVPHDPQLLLHPHSLSLNILCLAICTGNMDQNKEHSVSEADNSSSRLKTHSKYLEGEFIVDELNFQEDDILLPSNEEDLLAGIMDGFDLTNLPKLVDASEDCDLFGSVGGFELDSGPTESITASMEKVSVSDSYAENGISQHNLPNGFGTVSGEHPYGSDCLPGLSTILSPVMSNSTKVGLIKDQEKVNYADQLYSGSNSSPHEGRFQHCGSSRDHSSGILSSSPGPLSSLGPSASNASGFGSLTGSQFLFGSPTSYMDQPQSSWRPPVTGLPFPSNGRQQRQNIFYSNQHDSFPGSSHGQRHPVGSAPPGVPFKRHYSYFPETPETSVMNQVAFQTSGSGPTALWNPGIVFTGNIPDNSSPKPRMMQYQRSGPNFFGNNPYPGSGSFGLQGHSRQFDSQGSQDDNKKRYLLDLDKIVRGEDTRTTLMIKNIPNKYGSRICYHFLLIFGIAIS</sequence>